<reference evidence="8 9" key="1">
    <citation type="submission" date="2014-09" db="EMBL/GenBank/DDBJ databases">
        <title>Sporocytophaga myxococcoides PG-01 genome sequencing.</title>
        <authorList>
            <person name="Liu L."/>
            <person name="Gao P.J."/>
            <person name="Chen G.J."/>
            <person name="Wang L.S."/>
        </authorList>
    </citation>
    <scope>NUCLEOTIDE SEQUENCE [LARGE SCALE GENOMIC DNA]</scope>
    <source>
        <strain evidence="8 9">PG-01</strain>
    </source>
</reference>
<dbReference type="PIRSF" id="PIRSF004810">
    <property type="entry name" value="ChrA"/>
    <property type="match status" value="1"/>
</dbReference>
<dbReference type="Proteomes" id="UP000030185">
    <property type="component" value="Unassembled WGS sequence"/>
</dbReference>
<keyword evidence="9" id="KW-1185">Reference proteome</keyword>
<feature type="transmembrane region" description="Helical" evidence="7">
    <location>
        <begin position="310"/>
        <end position="335"/>
    </location>
</feature>
<feature type="transmembrane region" description="Helical" evidence="7">
    <location>
        <begin position="124"/>
        <end position="145"/>
    </location>
</feature>
<comment type="subcellular location">
    <subcellularLocation>
        <location evidence="1">Cell membrane</location>
        <topology evidence="1">Multi-pass membrane protein</topology>
    </subcellularLocation>
</comment>
<dbReference type="InterPro" id="IPR003370">
    <property type="entry name" value="Chromate_transpt"/>
</dbReference>
<dbReference type="GO" id="GO:0005886">
    <property type="term" value="C:plasma membrane"/>
    <property type="evidence" value="ECO:0007669"/>
    <property type="project" value="UniProtKB-SubCell"/>
</dbReference>
<keyword evidence="6 7" id="KW-0472">Membrane</keyword>
<name>A0A098LKT4_9BACT</name>
<keyword evidence="4 7" id="KW-0812">Transmembrane</keyword>
<evidence type="ECO:0000256" key="1">
    <source>
        <dbReference type="ARBA" id="ARBA00004651"/>
    </source>
</evidence>
<keyword evidence="3" id="KW-1003">Cell membrane</keyword>
<protein>
    <submittedName>
        <fullName evidence="8">Chromate transport protein ChrA</fullName>
    </submittedName>
</protein>
<evidence type="ECO:0000256" key="2">
    <source>
        <dbReference type="ARBA" id="ARBA00005262"/>
    </source>
</evidence>
<dbReference type="GO" id="GO:0015109">
    <property type="term" value="F:chromate transmembrane transporter activity"/>
    <property type="evidence" value="ECO:0007669"/>
    <property type="project" value="InterPro"/>
</dbReference>
<dbReference type="eggNOG" id="COG2059">
    <property type="taxonomic scope" value="Bacteria"/>
</dbReference>
<feature type="transmembrane region" description="Helical" evidence="7">
    <location>
        <begin position="347"/>
        <end position="368"/>
    </location>
</feature>
<feature type="transmembrane region" description="Helical" evidence="7">
    <location>
        <begin position="275"/>
        <end position="298"/>
    </location>
</feature>
<feature type="transmembrane region" description="Helical" evidence="7">
    <location>
        <begin position="93"/>
        <end position="118"/>
    </location>
</feature>
<proteinExistence type="inferred from homology"/>
<dbReference type="PANTHER" id="PTHR33567">
    <property type="entry name" value="CHROMATE ION TRANSPORTER (EUROFUNG)"/>
    <property type="match status" value="1"/>
</dbReference>
<organism evidence="8 9">
    <name type="scientific">Sporocytophaga myxococcoides</name>
    <dbReference type="NCBI Taxonomy" id="153721"/>
    <lineage>
        <taxon>Bacteria</taxon>
        <taxon>Pseudomonadati</taxon>
        <taxon>Bacteroidota</taxon>
        <taxon>Cytophagia</taxon>
        <taxon>Cytophagales</taxon>
        <taxon>Cytophagaceae</taxon>
        <taxon>Sporocytophaga</taxon>
    </lineage>
</organism>
<feature type="transmembrane region" description="Helical" evidence="7">
    <location>
        <begin position="157"/>
        <end position="186"/>
    </location>
</feature>
<feature type="transmembrane region" description="Helical" evidence="7">
    <location>
        <begin position="28"/>
        <end position="51"/>
    </location>
</feature>
<comment type="similarity">
    <text evidence="2">Belongs to the chromate ion transporter (CHR) (TC 2.A.51) family.</text>
</comment>
<evidence type="ECO:0000256" key="4">
    <source>
        <dbReference type="ARBA" id="ARBA00022692"/>
    </source>
</evidence>
<keyword evidence="5 7" id="KW-1133">Transmembrane helix</keyword>
<dbReference type="RefSeq" id="WP_370568900.1">
    <property type="nucleotide sequence ID" value="NZ_BBLT01000014.1"/>
</dbReference>
<evidence type="ECO:0000313" key="8">
    <source>
        <dbReference type="EMBL" id="GAL87580.1"/>
    </source>
</evidence>
<feature type="transmembrane region" description="Helical" evidence="7">
    <location>
        <begin position="374"/>
        <end position="407"/>
    </location>
</feature>
<dbReference type="InterPro" id="IPR014047">
    <property type="entry name" value="Chr_Tranpt_l_chain"/>
</dbReference>
<gene>
    <name evidence="8" type="ORF">MYP_4810</name>
</gene>
<evidence type="ECO:0000256" key="6">
    <source>
        <dbReference type="ARBA" id="ARBA00023136"/>
    </source>
</evidence>
<comment type="caution">
    <text evidence="8">The sequence shown here is derived from an EMBL/GenBank/DDBJ whole genome shotgun (WGS) entry which is preliminary data.</text>
</comment>
<dbReference type="AlphaFoldDB" id="A0A098LKT4"/>
<evidence type="ECO:0000313" key="9">
    <source>
        <dbReference type="Proteomes" id="UP000030185"/>
    </source>
</evidence>
<evidence type="ECO:0000256" key="5">
    <source>
        <dbReference type="ARBA" id="ARBA00022989"/>
    </source>
</evidence>
<accession>A0A098LKT4</accession>
<dbReference type="NCBIfam" id="TIGR00937">
    <property type="entry name" value="2A51"/>
    <property type="match status" value="1"/>
</dbReference>
<feature type="transmembrane region" description="Helical" evidence="7">
    <location>
        <begin position="206"/>
        <end position="225"/>
    </location>
</feature>
<sequence length="408" mass="44749">MLPEVPLHKTESSISIKKVRHLIFLKDVFLLSLSAFGGPQAHLALFFNILVKKRGYLTEAELIELNSFCQILPGPASTQTLTAIGFKIGGPRLAFLTLLCWILPTVTIMTIAAIAISYLQNESIPLYFTRFIQPMAVGFVASAAYKISSGTVKTKTSIVLFIISAVVCYFIQTPAIFPICLILGGFTTSFRFKKQPIEESASLKKIEWSNFFLFAGIFIGAALLGKMTNALPIRLFENFFRNGSLIFGGGQALSAMLYKEFVVFDQKQYLTHEEFLSGFALLQILPGPLFAFSSFVGALSMREFGLGGEILGAVVAAAGIFLPGTIMIFFIIRFWDRLKKYRAVRASLEGINAVSAGIVTATAIILFQPLQGNIVSYFIMGGTFCLLQFTKVPPPIIIICGLLSGFIF</sequence>
<dbReference type="PANTHER" id="PTHR33567:SF3">
    <property type="entry name" value="CHROMATE ION TRANSPORTER (EUROFUNG)"/>
    <property type="match status" value="1"/>
</dbReference>
<dbReference type="STRING" id="153721.MYP_4810"/>
<dbReference type="Pfam" id="PF02417">
    <property type="entry name" value="Chromate_transp"/>
    <property type="match status" value="2"/>
</dbReference>
<dbReference type="EMBL" id="BBLT01000014">
    <property type="protein sequence ID" value="GAL87580.1"/>
    <property type="molecule type" value="Genomic_DNA"/>
</dbReference>
<evidence type="ECO:0000256" key="3">
    <source>
        <dbReference type="ARBA" id="ARBA00022475"/>
    </source>
</evidence>
<evidence type="ECO:0000256" key="7">
    <source>
        <dbReference type="SAM" id="Phobius"/>
    </source>
</evidence>